<feature type="region of interest" description="Disordered" evidence="1">
    <location>
        <begin position="97"/>
        <end position="124"/>
    </location>
</feature>
<organism evidence="2 3">
    <name type="scientific">Salinigranum rubrum</name>
    <dbReference type="NCBI Taxonomy" id="755307"/>
    <lineage>
        <taxon>Archaea</taxon>
        <taxon>Methanobacteriati</taxon>
        <taxon>Methanobacteriota</taxon>
        <taxon>Stenosarchaea group</taxon>
        <taxon>Halobacteria</taxon>
        <taxon>Halobacteriales</taxon>
        <taxon>Haloferacaceae</taxon>
        <taxon>Salinigranum</taxon>
    </lineage>
</organism>
<geneLocation type="plasmid" evidence="2">
    <name>unnamed3</name>
</geneLocation>
<dbReference type="RefSeq" id="WP_103428191.1">
    <property type="nucleotide sequence ID" value="NZ_CP026312.1"/>
</dbReference>
<dbReference type="EMBL" id="CP026312">
    <property type="protein sequence ID" value="AUV84512.1"/>
    <property type="molecule type" value="Genomic_DNA"/>
</dbReference>
<reference evidence="2 3" key="1">
    <citation type="submission" date="2018-01" db="EMBL/GenBank/DDBJ databases">
        <title>Complete genome sequence of Salinigranum rubrum GX10T, an extremely halophilic archaeon isolated from a marine solar saltern.</title>
        <authorList>
            <person name="Han S."/>
        </authorList>
    </citation>
    <scope>NUCLEOTIDE SEQUENCE [LARGE SCALE GENOMIC DNA]</scope>
    <source>
        <strain evidence="2 3">GX10</strain>
        <plasmid evidence="3">Plasmid unnamed3</plasmid>
    </source>
</reference>
<evidence type="ECO:0000313" key="3">
    <source>
        <dbReference type="Proteomes" id="UP000236584"/>
    </source>
</evidence>
<sequence length="138" mass="15419">MVGVLFVCFLQQCVKVAVGRRRDTLLVSLFERFVVWEGLADRRWKGPDGLTREGIERNDAKNIVPLQADTFLFLAGFINDDEAPVVGSDVDRPVDAAATAREIPDASRETDDASSKRRQELSPLYCRRHDSAIMAPRG</sequence>
<dbReference type="Proteomes" id="UP000236584">
    <property type="component" value="Plasmid unnamed3"/>
</dbReference>
<keyword evidence="2" id="KW-0614">Plasmid</keyword>
<gene>
    <name evidence="2" type="ORF">C2R22_23500</name>
</gene>
<name>A0A2I8VRH3_9EURY</name>
<evidence type="ECO:0000256" key="1">
    <source>
        <dbReference type="SAM" id="MobiDB-lite"/>
    </source>
</evidence>
<accession>A0A2I8VRH3</accession>
<feature type="compositionally biased region" description="Basic and acidic residues" evidence="1">
    <location>
        <begin position="102"/>
        <end position="120"/>
    </location>
</feature>
<dbReference type="AlphaFoldDB" id="A0A2I8VRH3"/>
<protein>
    <submittedName>
        <fullName evidence="2">Uncharacterized protein</fullName>
    </submittedName>
</protein>
<dbReference type="GeneID" id="35595126"/>
<proteinExistence type="predicted"/>
<keyword evidence="3" id="KW-1185">Reference proteome</keyword>
<evidence type="ECO:0000313" key="2">
    <source>
        <dbReference type="EMBL" id="AUV84512.1"/>
    </source>
</evidence>
<dbReference type="KEGG" id="srub:C2R22_23500"/>